<protein>
    <submittedName>
        <fullName evidence="2">Uncharacterized protein</fullName>
    </submittedName>
</protein>
<organism evidence="2 3">
    <name type="scientific">Pholiota conissans</name>
    <dbReference type="NCBI Taxonomy" id="109636"/>
    <lineage>
        <taxon>Eukaryota</taxon>
        <taxon>Fungi</taxon>
        <taxon>Dikarya</taxon>
        <taxon>Basidiomycota</taxon>
        <taxon>Agaricomycotina</taxon>
        <taxon>Agaricomycetes</taxon>
        <taxon>Agaricomycetidae</taxon>
        <taxon>Agaricales</taxon>
        <taxon>Agaricineae</taxon>
        <taxon>Strophariaceae</taxon>
        <taxon>Pholiota</taxon>
    </lineage>
</organism>
<evidence type="ECO:0000313" key="2">
    <source>
        <dbReference type="EMBL" id="KAF9471333.1"/>
    </source>
</evidence>
<evidence type="ECO:0000256" key="1">
    <source>
        <dbReference type="SAM" id="SignalP"/>
    </source>
</evidence>
<dbReference type="EMBL" id="MU155708">
    <property type="protein sequence ID" value="KAF9471333.1"/>
    <property type="molecule type" value="Genomic_DNA"/>
</dbReference>
<accession>A0A9P5YK71</accession>
<feature type="non-terminal residue" evidence="2">
    <location>
        <position position="1"/>
    </location>
</feature>
<keyword evidence="1" id="KW-0732">Signal</keyword>
<gene>
    <name evidence="2" type="ORF">BDN70DRAFT_976887</name>
</gene>
<evidence type="ECO:0000313" key="3">
    <source>
        <dbReference type="Proteomes" id="UP000807469"/>
    </source>
</evidence>
<name>A0A9P5YK71_9AGAR</name>
<keyword evidence="3" id="KW-1185">Reference proteome</keyword>
<dbReference type="Proteomes" id="UP000807469">
    <property type="component" value="Unassembled WGS sequence"/>
</dbReference>
<feature type="signal peptide" evidence="1">
    <location>
        <begin position="1"/>
        <end position="18"/>
    </location>
</feature>
<proteinExistence type="predicted"/>
<sequence>SFWLVDVQVSLVLPTVLQLSSETCLVDKQSLNLLSFLMSESDMRILISQHYCDLVSALFKPSDYIPLALRILAFLCSKPPHPIRYYKLPHVPTSTSTVTTGKQSNMHRPSIHKKPYSCPYLTCYAYYRKQRRSVPYSRLRRQERHCHGKRSGSGNPGLCWLLWFWIPRPPAGS</sequence>
<reference evidence="2" key="1">
    <citation type="submission" date="2020-11" db="EMBL/GenBank/DDBJ databases">
        <authorList>
            <consortium name="DOE Joint Genome Institute"/>
            <person name="Ahrendt S."/>
            <person name="Riley R."/>
            <person name="Andreopoulos W."/>
            <person name="Labutti K."/>
            <person name="Pangilinan J."/>
            <person name="Ruiz-Duenas F.J."/>
            <person name="Barrasa J.M."/>
            <person name="Sanchez-Garcia M."/>
            <person name="Camarero S."/>
            <person name="Miyauchi S."/>
            <person name="Serrano A."/>
            <person name="Linde D."/>
            <person name="Babiker R."/>
            <person name="Drula E."/>
            <person name="Ayuso-Fernandez I."/>
            <person name="Pacheco R."/>
            <person name="Padilla G."/>
            <person name="Ferreira P."/>
            <person name="Barriuso J."/>
            <person name="Kellner H."/>
            <person name="Castanera R."/>
            <person name="Alfaro M."/>
            <person name="Ramirez L."/>
            <person name="Pisabarro A.G."/>
            <person name="Kuo A."/>
            <person name="Tritt A."/>
            <person name="Lipzen A."/>
            <person name="He G."/>
            <person name="Yan M."/>
            <person name="Ng V."/>
            <person name="Cullen D."/>
            <person name="Martin F."/>
            <person name="Rosso M.-N."/>
            <person name="Henrissat B."/>
            <person name="Hibbett D."/>
            <person name="Martinez A.T."/>
            <person name="Grigoriev I.V."/>
        </authorList>
    </citation>
    <scope>NUCLEOTIDE SEQUENCE</scope>
    <source>
        <strain evidence="2">CIRM-BRFM 674</strain>
    </source>
</reference>
<dbReference type="AlphaFoldDB" id="A0A9P5YK71"/>
<comment type="caution">
    <text evidence="2">The sequence shown here is derived from an EMBL/GenBank/DDBJ whole genome shotgun (WGS) entry which is preliminary data.</text>
</comment>
<feature type="chain" id="PRO_5040112945" evidence="1">
    <location>
        <begin position="19"/>
        <end position="173"/>
    </location>
</feature>